<dbReference type="Proteomes" id="UP000317909">
    <property type="component" value="Chromosome"/>
</dbReference>
<dbReference type="AlphaFoldDB" id="A0A517TWG5"/>
<proteinExistence type="predicted"/>
<feature type="domain" description="DNA/pantothenate metabolism flavoprotein C-terminal" evidence="1">
    <location>
        <begin position="27"/>
        <end position="228"/>
    </location>
</feature>
<dbReference type="GO" id="GO:0015937">
    <property type="term" value="P:coenzyme A biosynthetic process"/>
    <property type="evidence" value="ECO:0007669"/>
    <property type="project" value="UniProtKB-ARBA"/>
</dbReference>
<sequence length="234" mass="25424">MTNKKTYELSAFVIRPSVIRHSFFMARILITSGPTRQYLDPVRYLTNASSGRMGAALAAAAFELGHEATIISGPVEVPYPAAAEVIPVVSTEEMLAASRSAFARCDGLIGAAAPCDYRPEHVENHKIAKTGDPLLLRLLETEDVVATLAAEKGTRWVVGFALETDDHRLRALAKLERKRCDLMVSNGVAAMNSLENEVEILDPQGNVLRSAAGSKESVAQEILAVIQERLIARR</sequence>
<name>A0A517TWG5_9BACT</name>
<dbReference type="InterPro" id="IPR035929">
    <property type="entry name" value="CoaB-like_sf"/>
</dbReference>
<keyword evidence="3" id="KW-1185">Reference proteome</keyword>
<reference evidence="2 3" key="1">
    <citation type="submission" date="2019-02" db="EMBL/GenBank/DDBJ databases">
        <title>Deep-cultivation of Planctomycetes and their phenomic and genomic characterization uncovers novel biology.</title>
        <authorList>
            <person name="Wiegand S."/>
            <person name="Jogler M."/>
            <person name="Boedeker C."/>
            <person name="Pinto D."/>
            <person name="Vollmers J."/>
            <person name="Rivas-Marin E."/>
            <person name="Kohn T."/>
            <person name="Peeters S.H."/>
            <person name="Heuer A."/>
            <person name="Rast P."/>
            <person name="Oberbeckmann S."/>
            <person name="Bunk B."/>
            <person name="Jeske O."/>
            <person name="Meyerdierks A."/>
            <person name="Storesund J.E."/>
            <person name="Kallscheuer N."/>
            <person name="Luecker S."/>
            <person name="Lage O.M."/>
            <person name="Pohl T."/>
            <person name="Merkel B.J."/>
            <person name="Hornburger P."/>
            <person name="Mueller R.-W."/>
            <person name="Bruemmer F."/>
            <person name="Labrenz M."/>
            <person name="Spormann A.M."/>
            <person name="Op den Camp H."/>
            <person name="Overmann J."/>
            <person name="Amann R."/>
            <person name="Jetten M.S.M."/>
            <person name="Mascher T."/>
            <person name="Medema M.H."/>
            <person name="Devos D.P."/>
            <person name="Kaster A.-K."/>
            <person name="Ovreas L."/>
            <person name="Rohde M."/>
            <person name="Galperin M.Y."/>
            <person name="Jogler C."/>
        </authorList>
    </citation>
    <scope>NUCLEOTIDE SEQUENCE [LARGE SCALE GENOMIC DNA]</scope>
    <source>
        <strain evidence="2 3">I41</strain>
    </source>
</reference>
<organism evidence="2 3">
    <name type="scientific">Lacipirellula limnantheis</name>
    <dbReference type="NCBI Taxonomy" id="2528024"/>
    <lineage>
        <taxon>Bacteria</taxon>
        <taxon>Pseudomonadati</taxon>
        <taxon>Planctomycetota</taxon>
        <taxon>Planctomycetia</taxon>
        <taxon>Pirellulales</taxon>
        <taxon>Lacipirellulaceae</taxon>
        <taxon>Lacipirellula</taxon>
    </lineage>
</organism>
<dbReference type="EMBL" id="CP036339">
    <property type="protein sequence ID" value="QDT72715.1"/>
    <property type="molecule type" value="Genomic_DNA"/>
</dbReference>
<evidence type="ECO:0000313" key="3">
    <source>
        <dbReference type="Proteomes" id="UP000317909"/>
    </source>
</evidence>
<dbReference type="InterPro" id="IPR007085">
    <property type="entry name" value="DNA/pantothenate-metab_flavo_C"/>
</dbReference>
<dbReference type="Pfam" id="PF04127">
    <property type="entry name" value="DFP"/>
    <property type="match status" value="1"/>
</dbReference>
<protein>
    <submittedName>
        <fullName evidence="2">Coenzyme A biosynthesis bifunctional protein CoaBC</fullName>
    </submittedName>
</protein>
<evidence type="ECO:0000259" key="1">
    <source>
        <dbReference type="Pfam" id="PF04127"/>
    </source>
</evidence>
<evidence type="ECO:0000313" key="2">
    <source>
        <dbReference type="EMBL" id="QDT72715.1"/>
    </source>
</evidence>
<dbReference type="KEGG" id="llh:I41_18970"/>
<dbReference type="Gene3D" id="3.40.50.10300">
    <property type="entry name" value="CoaB-like"/>
    <property type="match status" value="1"/>
</dbReference>
<gene>
    <name evidence="2" type="primary">coaBC_1</name>
    <name evidence="2" type="ORF">I41_18970</name>
</gene>
<dbReference type="SUPFAM" id="SSF102645">
    <property type="entry name" value="CoaB-like"/>
    <property type="match status" value="1"/>
</dbReference>
<accession>A0A517TWG5</accession>
<dbReference type="GO" id="GO:0003824">
    <property type="term" value="F:catalytic activity"/>
    <property type="evidence" value="ECO:0007669"/>
    <property type="project" value="UniProtKB-ARBA"/>
</dbReference>